<evidence type="ECO:0000313" key="2">
    <source>
        <dbReference type="EMBL" id="RFU31499.1"/>
    </source>
</evidence>
<feature type="region of interest" description="Disordered" evidence="1">
    <location>
        <begin position="531"/>
        <end position="579"/>
    </location>
</feature>
<gene>
    <name evidence="2" type="ORF">B7463_g4807</name>
</gene>
<name>A0A3E2HDL3_SCYLI</name>
<feature type="non-terminal residue" evidence="2">
    <location>
        <position position="579"/>
    </location>
</feature>
<feature type="compositionally biased region" description="Polar residues" evidence="1">
    <location>
        <begin position="534"/>
        <end position="549"/>
    </location>
</feature>
<dbReference type="Proteomes" id="UP000258309">
    <property type="component" value="Unassembled WGS sequence"/>
</dbReference>
<proteinExistence type="predicted"/>
<dbReference type="AlphaFoldDB" id="A0A3E2HDL3"/>
<feature type="compositionally biased region" description="Polar residues" evidence="1">
    <location>
        <begin position="559"/>
        <end position="573"/>
    </location>
</feature>
<evidence type="ECO:0000313" key="3">
    <source>
        <dbReference type="Proteomes" id="UP000258309"/>
    </source>
</evidence>
<organism evidence="2 3">
    <name type="scientific">Scytalidium lignicola</name>
    <name type="common">Hyphomycete</name>
    <dbReference type="NCBI Taxonomy" id="5539"/>
    <lineage>
        <taxon>Eukaryota</taxon>
        <taxon>Fungi</taxon>
        <taxon>Dikarya</taxon>
        <taxon>Ascomycota</taxon>
        <taxon>Pezizomycotina</taxon>
        <taxon>Leotiomycetes</taxon>
        <taxon>Leotiomycetes incertae sedis</taxon>
        <taxon>Scytalidium</taxon>
    </lineage>
</organism>
<dbReference type="STRING" id="5539.A0A3E2HDL3"/>
<feature type="non-terminal residue" evidence="2">
    <location>
        <position position="1"/>
    </location>
</feature>
<protein>
    <submittedName>
        <fullName evidence="2">Uncharacterized protein</fullName>
    </submittedName>
</protein>
<reference evidence="2 3" key="1">
    <citation type="submission" date="2018-05" db="EMBL/GenBank/DDBJ databases">
        <title>Draft genome sequence of Scytalidium lignicola DSM 105466, a ubiquitous saprotrophic fungus.</title>
        <authorList>
            <person name="Buettner E."/>
            <person name="Gebauer A.M."/>
            <person name="Hofrichter M."/>
            <person name="Liers C."/>
            <person name="Kellner H."/>
        </authorList>
    </citation>
    <scope>NUCLEOTIDE SEQUENCE [LARGE SCALE GENOMIC DNA]</scope>
    <source>
        <strain evidence="2 3">DSM 105466</strain>
    </source>
</reference>
<accession>A0A3E2HDL3</accession>
<evidence type="ECO:0000256" key="1">
    <source>
        <dbReference type="SAM" id="MobiDB-lite"/>
    </source>
</evidence>
<dbReference type="OrthoDB" id="1262810at2759"/>
<keyword evidence="3" id="KW-1185">Reference proteome</keyword>
<dbReference type="EMBL" id="NCSJ02000074">
    <property type="protein sequence ID" value="RFU31499.1"/>
    <property type="molecule type" value="Genomic_DNA"/>
</dbReference>
<comment type="caution">
    <text evidence="2">The sequence shown here is derived from an EMBL/GenBank/DDBJ whole genome shotgun (WGS) entry which is preliminary data.</text>
</comment>
<sequence>MADQETSNSTVAMEIANTLLQKHHGATAPPIEDAIAHAMYLYQLPGSIQAHLDLTNLWMYDEEGKATKGEDLYVRHQILGNESYKYYRFLSPKYTAIQSSKHDDELDFIPWLVQNTKLSITMPINKGGRLESFANNSLIYIPTSEGHSWVLPKDCAWGGPQTYIRNIKPYFEDEPSLCYLFSSVLDIKPPTLDDLVQYLEYIKKTVYTKPPTESIYSEIFEKKELVCILESDEHIFWCKPSDCFWDGIFLNFINSDSIHYYDPTDIAAKRFLQQTLNIHDMKPDQGIRKLQLLEKRGSVSKDQMNGFFVPDNGYFQKLFCGKLPMLELNIKQVTQFHPVFQKLGLQERYLSKSVKQTLSTSGISVEDISLTSEMRYRAQALVCYVKYLDSKSSTGRLSKVKQLLDTMKVYRATNIYITYSVNFMGYKESVQVPETLFFCEKFGCIHLFVPADDIGQREAFATRLPKEIIQFIGLPESESWQIVTSLLNVKIDRVKTILDRFEIQNFLPDFTFNLPLDPEKGQAKNKWFEDKFETTTSNVKDPNSPSASKPQEKSEGQRNTDTSNNIPMFQASRNADMGT</sequence>